<dbReference type="SUPFAM" id="SSF48317">
    <property type="entry name" value="Acid phosphatase/Vanadium-dependent haloperoxidase"/>
    <property type="match status" value="1"/>
</dbReference>
<evidence type="ECO:0000259" key="2">
    <source>
        <dbReference type="SMART" id="SM00014"/>
    </source>
</evidence>
<dbReference type="PATRIC" id="fig|272562.8.peg.808"/>
<feature type="transmembrane region" description="Helical" evidence="1">
    <location>
        <begin position="235"/>
        <end position="252"/>
    </location>
</feature>
<dbReference type="Pfam" id="PF01569">
    <property type="entry name" value="PAP2"/>
    <property type="match status" value="1"/>
</dbReference>
<proteinExistence type="predicted"/>
<sequence length="290" mass="33223">MLFNILTGEYNIVIIKFLQQFSNPFLDKIAQAVTMTAEEYFLVGFIGIIYLCINKRLGYIMALTILFSSTINYYVKCIFKIKRPIGTQGVRSLRLQTADGYSFPSGHTQGAAVFWGCLIKNIRNRYIDMLGYVMIFLVAISRIYLGVHRPIDVIGGFVFGILCVGIFNRVFRLNVYKKNLLIFILVILPMLTITIYIGDFKLYEELGSILGLISGHNIQEKYIKFNPKTNIRNNLIKIIIAVLGILILKNILDFIFPHTRLISFITYFCILFWITTGNLWIIKKIGLNGV</sequence>
<feature type="transmembrane region" description="Helical" evidence="1">
    <location>
        <begin position="153"/>
        <end position="171"/>
    </location>
</feature>
<dbReference type="AlphaFoldDB" id="Q97LF6"/>
<keyword evidence="1" id="KW-0812">Transmembrane</keyword>
<feature type="transmembrane region" description="Helical" evidence="1">
    <location>
        <begin position="264"/>
        <end position="282"/>
    </location>
</feature>
<name>Q97LF6_CLOAB</name>
<dbReference type="InterPro" id="IPR036938">
    <property type="entry name" value="PAP2/HPO_sf"/>
</dbReference>
<organism evidence="3 4">
    <name type="scientific">Clostridium acetobutylicum (strain ATCC 824 / DSM 792 / JCM 1419 / IAM 19013 / LMG 5710 / NBRC 13948 / NRRL B-527 / VKM B-1787 / 2291 / W)</name>
    <dbReference type="NCBI Taxonomy" id="272562"/>
    <lineage>
        <taxon>Bacteria</taxon>
        <taxon>Bacillati</taxon>
        <taxon>Bacillota</taxon>
        <taxon>Clostridia</taxon>
        <taxon>Eubacteriales</taxon>
        <taxon>Clostridiaceae</taxon>
        <taxon>Clostridium</taxon>
    </lineage>
</organism>
<dbReference type="PANTHER" id="PTHR14969">
    <property type="entry name" value="SPHINGOSINE-1-PHOSPHATE PHOSPHOHYDROLASE"/>
    <property type="match status" value="1"/>
</dbReference>
<gene>
    <name evidence="3" type="ordered locus">CA_C0605</name>
</gene>
<dbReference type="PANTHER" id="PTHR14969:SF13">
    <property type="entry name" value="AT30094P"/>
    <property type="match status" value="1"/>
</dbReference>
<dbReference type="InterPro" id="IPR000326">
    <property type="entry name" value="PAP2/HPO"/>
</dbReference>
<feature type="transmembrane region" description="Helical" evidence="1">
    <location>
        <begin position="129"/>
        <end position="147"/>
    </location>
</feature>
<dbReference type="Proteomes" id="UP000000814">
    <property type="component" value="Chromosome"/>
</dbReference>
<dbReference type="STRING" id="272562.CA_C0605"/>
<dbReference type="RefSeq" id="WP_010963925.1">
    <property type="nucleotide sequence ID" value="NC_003030.1"/>
</dbReference>
<evidence type="ECO:0000313" key="3">
    <source>
        <dbReference type="EMBL" id="AAK78583.1"/>
    </source>
</evidence>
<reference evidence="3 4" key="1">
    <citation type="journal article" date="2001" name="J. Bacteriol.">
        <title>Genome sequence and comparative analysis of the solvent-producing bacterium Clostridium acetobutylicum.</title>
        <authorList>
            <person name="Nolling J."/>
            <person name="Breton G."/>
            <person name="Omelchenko M.V."/>
            <person name="Makarova K.S."/>
            <person name="Zeng Q."/>
            <person name="Gibson R."/>
            <person name="Lee H.M."/>
            <person name="Dubois J."/>
            <person name="Qiu D."/>
            <person name="Hitti J."/>
            <person name="Wolf Y.I."/>
            <person name="Tatusov R.L."/>
            <person name="Sabathe F."/>
            <person name="Doucette-Stamm L."/>
            <person name="Soucaille P."/>
            <person name="Daly M.J."/>
            <person name="Bennett G.N."/>
            <person name="Koonin E.V."/>
            <person name="Smith D.R."/>
        </authorList>
    </citation>
    <scope>NUCLEOTIDE SEQUENCE [LARGE SCALE GENOMIC DNA]</scope>
    <source>
        <strain evidence="4">ATCC 824 / DSM 792 / JCM 1419 / LMG 5710 / VKM B-1787</strain>
    </source>
</reference>
<evidence type="ECO:0000256" key="1">
    <source>
        <dbReference type="SAM" id="Phobius"/>
    </source>
</evidence>
<dbReference type="HOGENOM" id="CLU_068892_1_1_9"/>
<keyword evidence="4" id="KW-1185">Reference proteome</keyword>
<evidence type="ECO:0000313" key="4">
    <source>
        <dbReference type="Proteomes" id="UP000000814"/>
    </source>
</evidence>
<feature type="transmembrane region" description="Helical" evidence="1">
    <location>
        <begin position="29"/>
        <end position="51"/>
    </location>
</feature>
<keyword evidence="1" id="KW-1133">Transmembrane helix</keyword>
<accession>Q97LF6</accession>
<dbReference type="SMART" id="SM00014">
    <property type="entry name" value="acidPPc"/>
    <property type="match status" value="1"/>
</dbReference>
<dbReference type="Gene3D" id="1.20.144.10">
    <property type="entry name" value="Phosphatidic acid phosphatase type 2/haloperoxidase"/>
    <property type="match status" value="1"/>
</dbReference>
<dbReference type="eggNOG" id="COG0671">
    <property type="taxonomic scope" value="Bacteria"/>
</dbReference>
<dbReference type="PIR" id="D96974">
    <property type="entry name" value="D96974"/>
</dbReference>
<dbReference type="GeneID" id="44997116"/>
<feature type="domain" description="Phosphatidic acid phosphatase type 2/haloperoxidase" evidence="2">
    <location>
        <begin position="57"/>
        <end position="168"/>
    </location>
</feature>
<dbReference type="KEGG" id="cac:CA_C0605"/>
<protein>
    <submittedName>
        <fullName evidence="3">Predicted phosphatase</fullName>
    </submittedName>
</protein>
<dbReference type="EMBL" id="AE001437">
    <property type="protein sequence ID" value="AAK78583.1"/>
    <property type="molecule type" value="Genomic_DNA"/>
</dbReference>
<dbReference type="OrthoDB" id="9789113at2"/>
<keyword evidence="1" id="KW-0472">Membrane</keyword>
<feature type="transmembrane region" description="Helical" evidence="1">
    <location>
        <begin position="180"/>
        <end position="198"/>
    </location>
</feature>